<dbReference type="PROSITE" id="PS50231">
    <property type="entry name" value="RICIN_B_LECTIN"/>
    <property type="match status" value="1"/>
</dbReference>
<evidence type="ECO:0000313" key="3">
    <source>
        <dbReference type="Proteomes" id="UP000059188"/>
    </source>
</evidence>
<dbReference type="CDD" id="cd23422">
    <property type="entry name" value="beta-trefoil_Ricin_MPL_CNL"/>
    <property type="match status" value="1"/>
</dbReference>
<dbReference type="Proteomes" id="UP000059188">
    <property type="component" value="Unassembled WGS sequence"/>
</dbReference>
<protein>
    <recommendedName>
        <fullName evidence="1">Ricin B lectin domain-containing protein</fullName>
    </recommendedName>
</protein>
<dbReference type="SUPFAM" id="SSF50370">
    <property type="entry name" value="Ricin B-like lectins"/>
    <property type="match status" value="1"/>
</dbReference>
<dbReference type="EMBL" id="LN679129">
    <property type="protein sequence ID" value="CEL58405.1"/>
    <property type="molecule type" value="Genomic_DNA"/>
</dbReference>
<evidence type="ECO:0000259" key="1">
    <source>
        <dbReference type="Pfam" id="PF14200"/>
    </source>
</evidence>
<keyword evidence="3" id="KW-1185">Reference proteome</keyword>
<feature type="domain" description="Ricin B lectin" evidence="1">
    <location>
        <begin position="76"/>
        <end position="121"/>
    </location>
</feature>
<feature type="domain" description="Ricin B lectin" evidence="1">
    <location>
        <begin position="5"/>
        <end position="66"/>
    </location>
</feature>
<accession>A0A0B7FL43</accession>
<dbReference type="OrthoDB" id="2131701at2759"/>
<proteinExistence type="predicted"/>
<sequence length="138" mass="15409">MAITPGTYRIKNAAAWTTIDQSTDGTAKIHGWKQTDQANQHWQVEATNAKSYTIKNLWSKSFLHAKAPTDGCELTGGSDPSLWYLDQMKDDGSVYITYPGSNKVVDLDNGSNADGAIIHLWEKNSNGAKQQRWFFEKI</sequence>
<name>A0A0B7FL43_THACB</name>
<evidence type="ECO:0000313" key="2">
    <source>
        <dbReference type="EMBL" id="CEL58405.1"/>
    </source>
</evidence>
<dbReference type="Gene3D" id="2.80.10.50">
    <property type="match status" value="1"/>
</dbReference>
<dbReference type="AlphaFoldDB" id="A0A0B7FL43"/>
<dbReference type="InterPro" id="IPR000772">
    <property type="entry name" value="Ricin_B_lectin"/>
</dbReference>
<organism evidence="2 3">
    <name type="scientific">Thanatephorus cucumeris (strain AG1-IB / isolate 7/3/14)</name>
    <name type="common">Lettuce bottom rot fungus</name>
    <name type="synonym">Rhizoctonia solani</name>
    <dbReference type="NCBI Taxonomy" id="1108050"/>
    <lineage>
        <taxon>Eukaryota</taxon>
        <taxon>Fungi</taxon>
        <taxon>Dikarya</taxon>
        <taxon>Basidiomycota</taxon>
        <taxon>Agaricomycotina</taxon>
        <taxon>Agaricomycetes</taxon>
        <taxon>Cantharellales</taxon>
        <taxon>Ceratobasidiaceae</taxon>
        <taxon>Rhizoctonia</taxon>
        <taxon>Rhizoctonia solani AG-1</taxon>
    </lineage>
</organism>
<dbReference type="Pfam" id="PF14200">
    <property type="entry name" value="RicinB_lectin_2"/>
    <property type="match status" value="2"/>
</dbReference>
<reference evidence="2 3" key="1">
    <citation type="submission" date="2014-11" db="EMBL/GenBank/DDBJ databases">
        <authorList>
            <person name="Wibberg Daniel"/>
        </authorList>
    </citation>
    <scope>NUCLEOTIDE SEQUENCE [LARGE SCALE GENOMIC DNA]</scope>
    <source>
        <strain evidence="2">Rhizoctonia solani AG1-IB 7/3/14</strain>
    </source>
</reference>
<dbReference type="InterPro" id="IPR035992">
    <property type="entry name" value="Ricin_B-like_lectins"/>
</dbReference>
<gene>
    <name evidence="2" type="ORF">RSOLAG1IB_08512</name>
</gene>